<feature type="region of interest" description="Disordered" evidence="1">
    <location>
        <begin position="64"/>
        <end position="106"/>
    </location>
</feature>
<dbReference type="EMBL" id="JAAKFY010000013">
    <property type="protein sequence ID" value="KAF3847698.1"/>
    <property type="molecule type" value="Genomic_DNA"/>
</dbReference>
<dbReference type="AlphaFoldDB" id="A0A7J5YHF4"/>
<feature type="region of interest" description="Disordered" evidence="1">
    <location>
        <begin position="1"/>
        <end position="32"/>
    </location>
</feature>
<feature type="non-terminal residue" evidence="2">
    <location>
        <position position="165"/>
    </location>
</feature>
<keyword evidence="3" id="KW-1185">Reference proteome</keyword>
<protein>
    <submittedName>
        <fullName evidence="2">Uncharacterized protein</fullName>
    </submittedName>
</protein>
<proteinExistence type="predicted"/>
<sequence length="165" mass="18178">MNHGSNRLYPGESGELANGLTNHEHQRQTHRRREPFVVHCTHQHSRPCSLALALLASTLNSQHSATQLERQGKQDPISVCQTARQPSPWEEGRREGEGEEGGGGDLIRINYASPHRPAVLLIHERDESKRCVAGLGLRHSSGVCWCLLNDLAAGNRLSGLEGGYH</sequence>
<reference evidence="2 3" key="1">
    <citation type="submission" date="2020-03" db="EMBL/GenBank/DDBJ databases">
        <title>Dissostichus mawsoni Genome sequencing and assembly.</title>
        <authorList>
            <person name="Park H."/>
        </authorList>
    </citation>
    <scope>NUCLEOTIDE SEQUENCE [LARGE SCALE GENOMIC DNA]</scope>
    <source>
        <strain evidence="2">DM0001</strain>
        <tissue evidence="2">Muscle</tissue>
    </source>
</reference>
<organism evidence="2 3">
    <name type="scientific">Dissostichus mawsoni</name>
    <name type="common">Antarctic cod</name>
    <dbReference type="NCBI Taxonomy" id="36200"/>
    <lineage>
        <taxon>Eukaryota</taxon>
        <taxon>Metazoa</taxon>
        <taxon>Chordata</taxon>
        <taxon>Craniata</taxon>
        <taxon>Vertebrata</taxon>
        <taxon>Euteleostomi</taxon>
        <taxon>Actinopterygii</taxon>
        <taxon>Neopterygii</taxon>
        <taxon>Teleostei</taxon>
        <taxon>Neoteleostei</taxon>
        <taxon>Acanthomorphata</taxon>
        <taxon>Eupercaria</taxon>
        <taxon>Perciformes</taxon>
        <taxon>Notothenioidei</taxon>
        <taxon>Nototheniidae</taxon>
        <taxon>Dissostichus</taxon>
    </lineage>
</organism>
<name>A0A7J5YHF4_DISMA</name>
<gene>
    <name evidence="2" type="ORF">F7725_020726</name>
</gene>
<accession>A0A7J5YHF4</accession>
<evidence type="ECO:0000313" key="2">
    <source>
        <dbReference type="EMBL" id="KAF3847698.1"/>
    </source>
</evidence>
<comment type="caution">
    <text evidence="2">The sequence shown here is derived from an EMBL/GenBank/DDBJ whole genome shotgun (WGS) entry which is preliminary data.</text>
</comment>
<evidence type="ECO:0000256" key="1">
    <source>
        <dbReference type="SAM" id="MobiDB-lite"/>
    </source>
</evidence>
<evidence type="ECO:0000313" key="3">
    <source>
        <dbReference type="Proteomes" id="UP000518266"/>
    </source>
</evidence>
<dbReference type="Proteomes" id="UP000518266">
    <property type="component" value="Unassembled WGS sequence"/>
</dbReference>